<dbReference type="EMBL" id="UZAU01000077">
    <property type="status" value="NOT_ANNOTATED_CDS"/>
    <property type="molecule type" value="Genomic_DNA"/>
</dbReference>
<protein>
    <submittedName>
        <fullName evidence="2">Uncharacterized protein</fullName>
    </submittedName>
</protein>
<organism evidence="2 3">
    <name type="scientific">Cannabis sativa</name>
    <name type="common">Hemp</name>
    <name type="synonym">Marijuana</name>
    <dbReference type="NCBI Taxonomy" id="3483"/>
    <lineage>
        <taxon>Eukaryota</taxon>
        <taxon>Viridiplantae</taxon>
        <taxon>Streptophyta</taxon>
        <taxon>Embryophyta</taxon>
        <taxon>Tracheophyta</taxon>
        <taxon>Spermatophyta</taxon>
        <taxon>Magnoliopsida</taxon>
        <taxon>eudicotyledons</taxon>
        <taxon>Gunneridae</taxon>
        <taxon>Pentapetalae</taxon>
        <taxon>rosids</taxon>
        <taxon>fabids</taxon>
        <taxon>Rosales</taxon>
        <taxon>Cannabaceae</taxon>
        <taxon>Cannabis</taxon>
    </lineage>
</organism>
<keyword evidence="3" id="KW-1185">Reference proteome</keyword>
<reference evidence="2" key="2">
    <citation type="submission" date="2021-03" db="UniProtKB">
        <authorList>
            <consortium name="EnsemblPlants"/>
        </authorList>
    </citation>
    <scope>IDENTIFICATION</scope>
</reference>
<sequence>MDQQMEIMRAQHEAIINRSRQATVLIRRAYQLTRKQPVGNTLIMKDSNIRTDINIPNEPQNGPEEHLASNTQQIQGNRLSNPRSQSQIVGHTVDEQILQAHYLGGIAVKGDVRRRTFLATLAEAAQQWYFKLALGKLNSWNSFMA</sequence>
<name>A0A803NM15_CANSA</name>
<dbReference type="Gramene" id="evm.model.01.2641">
    <property type="protein sequence ID" value="cds.evm.model.01.2641"/>
    <property type="gene ID" value="evm.TU.01.2641"/>
</dbReference>
<feature type="region of interest" description="Disordered" evidence="1">
    <location>
        <begin position="52"/>
        <end position="86"/>
    </location>
</feature>
<evidence type="ECO:0000313" key="2">
    <source>
        <dbReference type="EnsemblPlants" id="cds.evm.model.01.2641"/>
    </source>
</evidence>
<dbReference type="Proteomes" id="UP000596661">
    <property type="component" value="Chromosome 1"/>
</dbReference>
<evidence type="ECO:0000313" key="3">
    <source>
        <dbReference type="Proteomes" id="UP000596661"/>
    </source>
</evidence>
<reference evidence="2" key="1">
    <citation type="submission" date="2018-11" db="EMBL/GenBank/DDBJ databases">
        <authorList>
            <person name="Grassa J C."/>
        </authorList>
    </citation>
    <scope>NUCLEOTIDE SEQUENCE [LARGE SCALE GENOMIC DNA]</scope>
</reference>
<evidence type="ECO:0000256" key="1">
    <source>
        <dbReference type="SAM" id="MobiDB-lite"/>
    </source>
</evidence>
<feature type="compositionally biased region" description="Polar residues" evidence="1">
    <location>
        <begin position="68"/>
        <end position="86"/>
    </location>
</feature>
<accession>A0A803NM15</accession>
<dbReference type="AlphaFoldDB" id="A0A803NM15"/>
<dbReference type="EnsemblPlants" id="evm.model.01.2641">
    <property type="protein sequence ID" value="cds.evm.model.01.2641"/>
    <property type="gene ID" value="evm.TU.01.2641"/>
</dbReference>
<proteinExistence type="predicted"/>